<evidence type="ECO:0000313" key="1">
    <source>
        <dbReference type="EMBL" id="QII81962.1"/>
    </source>
</evidence>
<dbReference type="Proteomes" id="UP000501451">
    <property type="component" value="Chromosome"/>
</dbReference>
<reference evidence="1 2" key="1">
    <citation type="journal article" date="2017" name="Int. J. Syst. Evol. Microbiol.">
        <title>Jeotgalibaca porci sp. nov. and Jeotgalibaca arthritidis sp. nov., isolated from pigs, and emended description of the genus Jeotgalibaca.</title>
        <authorList>
            <person name="Zamora L."/>
            <person name="Perez-Sancho M."/>
            <person name="Dominguez L."/>
            <person name="Fernandez-Garayzabal J.F."/>
            <person name="Vela A.I."/>
        </authorList>
    </citation>
    <scope>NUCLEOTIDE SEQUENCE [LARGE SCALE GENOMIC DNA]</scope>
    <source>
        <strain evidence="1 2">CECT 9157</strain>
    </source>
</reference>
<dbReference type="RefSeq" id="WP_166161904.1">
    <property type="nucleotide sequence ID" value="NZ_CP049740.1"/>
</dbReference>
<protein>
    <recommendedName>
        <fullName evidence="3">Flagellar protein FliT</fullName>
    </recommendedName>
</protein>
<organism evidence="1 2">
    <name type="scientific">Jeotgalibaca arthritidis</name>
    <dbReference type="NCBI Taxonomy" id="1868794"/>
    <lineage>
        <taxon>Bacteria</taxon>
        <taxon>Bacillati</taxon>
        <taxon>Bacillota</taxon>
        <taxon>Bacilli</taxon>
        <taxon>Lactobacillales</taxon>
        <taxon>Carnobacteriaceae</taxon>
        <taxon>Jeotgalibaca</taxon>
    </lineage>
</organism>
<dbReference type="EMBL" id="CP049740">
    <property type="protein sequence ID" value="QII81962.1"/>
    <property type="molecule type" value="Genomic_DNA"/>
</dbReference>
<proteinExistence type="predicted"/>
<evidence type="ECO:0000313" key="2">
    <source>
        <dbReference type="Proteomes" id="UP000501451"/>
    </source>
</evidence>
<evidence type="ECO:0008006" key="3">
    <source>
        <dbReference type="Google" id="ProtNLM"/>
    </source>
</evidence>
<name>A0A6G7K9Q0_9LACT</name>
<gene>
    <name evidence="1" type="ORF">G7057_05520</name>
</gene>
<dbReference type="KEGG" id="jar:G7057_05520"/>
<sequence>MSNRLTVLEEMNHVLDSWDNQAESGADIIQKMKPLIDGLKGLPNDPYTAEEDHLLKDIYKKETRLVSVMEVAREEIAQELIGLNKNKTVVQHYVYPKKTPTFVNQEL</sequence>
<accession>A0A6G7K9Q0</accession>
<dbReference type="AlphaFoldDB" id="A0A6G7K9Q0"/>
<keyword evidence="2" id="KW-1185">Reference proteome</keyword>